<keyword evidence="3" id="KW-1185">Reference proteome</keyword>
<feature type="compositionally biased region" description="Gly residues" evidence="1">
    <location>
        <begin position="255"/>
        <end position="264"/>
    </location>
</feature>
<feature type="compositionally biased region" description="Gly residues" evidence="1">
    <location>
        <begin position="237"/>
        <end position="248"/>
    </location>
</feature>
<dbReference type="RefSeq" id="WP_015408814.1">
    <property type="nucleotide sequence ID" value="NC_020388.1"/>
</dbReference>
<evidence type="ECO:0000313" key="2">
    <source>
        <dbReference type="EMBL" id="CCQ35987.1"/>
    </source>
</evidence>
<dbReference type="HOGENOM" id="CLU_1017863_0_0_2"/>
<dbReference type="AlphaFoldDB" id="M1XPL7"/>
<dbReference type="GeneID" id="14650907"/>
<evidence type="ECO:0000256" key="1">
    <source>
        <dbReference type="SAM" id="MobiDB-lite"/>
    </source>
</evidence>
<organism evidence="2 3">
    <name type="scientific">Natronomonas moolapensis (strain DSM 18674 / CECT 7526 / JCM 14361 / 8.8.11)</name>
    <dbReference type="NCBI Taxonomy" id="268739"/>
    <lineage>
        <taxon>Archaea</taxon>
        <taxon>Methanobacteriati</taxon>
        <taxon>Methanobacteriota</taxon>
        <taxon>Stenosarchaea group</taxon>
        <taxon>Halobacteria</taxon>
        <taxon>Halobacteriales</taxon>
        <taxon>Natronomonadaceae</taxon>
        <taxon>Natronomonas</taxon>
    </lineage>
</organism>
<feature type="region of interest" description="Disordered" evidence="1">
    <location>
        <begin position="213"/>
        <end position="273"/>
    </location>
</feature>
<reference evidence="2 3" key="1">
    <citation type="journal article" date="2013" name="Genome Announc.">
        <title>Genome of the haloarchaeon Natronomonas moolapensis, a neutrophilic member of a previously haloalkaliphilic genus.</title>
        <authorList>
            <person name="Dyall-Smith M.L."/>
            <person name="Pfeiffer F."/>
            <person name="Oberwinkler T."/>
            <person name="Klee K."/>
            <person name="Rampp M."/>
            <person name="Palm P."/>
            <person name="Gross K."/>
            <person name="Schuster S.C."/>
            <person name="Oesterhelt D."/>
        </authorList>
    </citation>
    <scope>NUCLEOTIDE SEQUENCE [LARGE SCALE GENOMIC DNA]</scope>
    <source>
        <strain evidence="3">DSM 18674 / JCM 14361 / 8.8.11</strain>
    </source>
</reference>
<dbReference type="Pfam" id="PF20127">
    <property type="entry name" value="DUF6517"/>
    <property type="match status" value="1"/>
</dbReference>
<dbReference type="KEGG" id="nmo:Nmlp_1800"/>
<dbReference type="EMBL" id="HF582854">
    <property type="protein sequence ID" value="CCQ35987.1"/>
    <property type="molecule type" value="Genomic_DNA"/>
</dbReference>
<dbReference type="Proteomes" id="UP000011867">
    <property type="component" value="Chromosome"/>
</dbReference>
<name>M1XPL7_NATM8</name>
<protein>
    <recommendedName>
        <fullName evidence="4">Lipoprotein</fullName>
    </recommendedName>
</protein>
<sequence>MDYRTLGAVAFCVVLAGCSGLPFGEDALSFESGETVVENSSLAEEGYERHYEGTRTVNETVRVGAGDGNETRVVVRNHMAQYGPESDRPAGVGTVQLGVITTPAVRIAGRSLNPLLTGDHERVFRYLPETDSQGFEQYGNYTIEPFDEPVNVTVMATEAEAGETPDAFVHLMRAPHPDTGDTVVAYGLYPAEADAANSIARLFLSLEYTPPSEVADGDSTGDGNSAENGDGDSDAGGTPGGGSTGNGTSGSEPDGNGGSDGGFGPELPFSVQS</sequence>
<dbReference type="OrthoDB" id="205286at2157"/>
<gene>
    <name evidence="2" type="ordered locus">Nmlp_1800</name>
</gene>
<proteinExistence type="predicted"/>
<dbReference type="InterPro" id="IPR045396">
    <property type="entry name" value="DUF6517"/>
</dbReference>
<dbReference type="PROSITE" id="PS51257">
    <property type="entry name" value="PROKAR_LIPOPROTEIN"/>
    <property type="match status" value="1"/>
</dbReference>
<dbReference type="eggNOG" id="arCOG06262">
    <property type="taxonomic scope" value="Archaea"/>
</dbReference>
<evidence type="ECO:0008006" key="4">
    <source>
        <dbReference type="Google" id="ProtNLM"/>
    </source>
</evidence>
<evidence type="ECO:0000313" key="3">
    <source>
        <dbReference type="Proteomes" id="UP000011867"/>
    </source>
</evidence>
<accession>M1XPL7</accession>